<protein>
    <submittedName>
        <fullName evidence="1">Uncharacterized protein</fullName>
    </submittedName>
</protein>
<proteinExistence type="predicted"/>
<evidence type="ECO:0000313" key="1">
    <source>
        <dbReference type="EMBL" id="KKT43766.1"/>
    </source>
</evidence>
<dbReference type="EMBL" id="LCHW01000001">
    <property type="protein sequence ID" value="KKT43766.1"/>
    <property type="molecule type" value="Genomic_DNA"/>
</dbReference>
<gene>
    <name evidence="1" type="ORF">UW32_C0001G0358</name>
</gene>
<dbReference type="AlphaFoldDB" id="A0A0G1H8S0"/>
<comment type="caution">
    <text evidence="1">The sequence shown here is derived from an EMBL/GenBank/DDBJ whole genome shotgun (WGS) entry which is preliminary data.</text>
</comment>
<organism evidence="1 2">
    <name type="scientific">Candidatus Wolfebacteria bacterium GW2011_GWE2_44_13</name>
    <dbReference type="NCBI Taxonomy" id="1619017"/>
    <lineage>
        <taxon>Bacteria</taxon>
        <taxon>Candidatus Wolfeibacteriota</taxon>
    </lineage>
</organism>
<name>A0A0G1H8S0_9BACT</name>
<accession>A0A0G1H8S0</accession>
<dbReference type="Proteomes" id="UP000034051">
    <property type="component" value="Unassembled WGS sequence"/>
</dbReference>
<reference evidence="1 2" key="1">
    <citation type="journal article" date="2015" name="Nature">
        <title>rRNA introns, odd ribosomes, and small enigmatic genomes across a large radiation of phyla.</title>
        <authorList>
            <person name="Brown C.T."/>
            <person name="Hug L.A."/>
            <person name="Thomas B.C."/>
            <person name="Sharon I."/>
            <person name="Castelle C.J."/>
            <person name="Singh A."/>
            <person name="Wilkins M.J."/>
            <person name="Williams K.H."/>
            <person name="Banfield J.F."/>
        </authorList>
    </citation>
    <scope>NUCLEOTIDE SEQUENCE [LARGE SCALE GENOMIC DNA]</scope>
</reference>
<evidence type="ECO:0000313" key="2">
    <source>
        <dbReference type="Proteomes" id="UP000034051"/>
    </source>
</evidence>
<sequence>MQNIPLTKEKYLTVLKAIDACEMMQSAIEEADGIEEKAHDTSYRELKAYLLKQSDLFGLDKINPKKEEEADWSEEISEDASELINAYAEVEMFDNLAWDLASMEFEKQKGSEAVTDMEEFVKRGEIYDAIMDEFDANDLENVKIAGLVE</sequence>